<organism evidence="7">
    <name type="scientific">Fervidobacterium thailandense</name>
    <dbReference type="NCBI Taxonomy" id="1008305"/>
    <lineage>
        <taxon>Bacteria</taxon>
        <taxon>Thermotogati</taxon>
        <taxon>Thermotogota</taxon>
        <taxon>Thermotogae</taxon>
        <taxon>Thermotogales</taxon>
        <taxon>Fervidobacteriaceae</taxon>
        <taxon>Fervidobacterium</taxon>
    </lineage>
</organism>
<evidence type="ECO:0000256" key="1">
    <source>
        <dbReference type="ARBA" id="ARBA00001947"/>
    </source>
</evidence>
<dbReference type="EMBL" id="DSZY01000036">
    <property type="protein sequence ID" value="HGU41127.1"/>
    <property type="molecule type" value="Genomic_DNA"/>
</dbReference>
<dbReference type="Pfam" id="PF00753">
    <property type="entry name" value="Lactamase_B"/>
    <property type="match status" value="1"/>
</dbReference>
<protein>
    <submittedName>
        <fullName evidence="7">MBL fold metallo-hydrolase</fullName>
    </submittedName>
</protein>
<name>A0A7C4VUS4_9BACT</name>
<dbReference type="InterPro" id="IPR001279">
    <property type="entry name" value="Metallo-B-lactamas"/>
</dbReference>
<sequence>MKLEILQVGGSVRIPGTIEQAFSTVCYLTDGNHHILIDPGDYVSLNFLEDKLEKMRVSPEQITDILLTHIHLDHAYATRFFPNATIHIHPAYREKPFHKFGTFKSRLYLEMINSWKSVNFINAGSLLFNSIRVFHTPWHAKEHCSFLIETENMGKVLYTGDIVMSRVEFYEVFRWLRRDDCARFINRIGSQCDYIVFTHDDYVNAREYYSARL</sequence>
<dbReference type="PANTHER" id="PTHR42978:SF2">
    <property type="entry name" value="102 KBASES UNSTABLE REGION: FROM 1 TO 119443"/>
    <property type="match status" value="1"/>
</dbReference>
<dbReference type="GO" id="GO:0016787">
    <property type="term" value="F:hydrolase activity"/>
    <property type="evidence" value="ECO:0007669"/>
    <property type="project" value="UniProtKB-KW"/>
</dbReference>
<keyword evidence="4 7" id="KW-0378">Hydrolase</keyword>
<comment type="similarity">
    <text evidence="2">Belongs to the metallo-beta-lactamase superfamily.</text>
</comment>
<accession>A0A7C4VUS4</accession>
<feature type="domain" description="Metallo-beta-lactamase" evidence="6">
    <location>
        <begin position="22"/>
        <end position="199"/>
    </location>
</feature>
<dbReference type="AlphaFoldDB" id="A0A7C4VUS4"/>
<comment type="caution">
    <text evidence="7">The sequence shown here is derived from an EMBL/GenBank/DDBJ whole genome shotgun (WGS) entry which is preliminary data.</text>
</comment>
<dbReference type="InterPro" id="IPR051013">
    <property type="entry name" value="MBL_superfamily_lactonases"/>
</dbReference>
<dbReference type="SUPFAM" id="SSF56281">
    <property type="entry name" value="Metallo-hydrolase/oxidoreductase"/>
    <property type="match status" value="1"/>
</dbReference>
<keyword evidence="5" id="KW-0862">Zinc</keyword>
<dbReference type="Gene3D" id="3.60.15.10">
    <property type="entry name" value="Ribonuclease Z/Hydroxyacylglutathione hydrolase-like"/>
    <property type="match status" value="1"/>
</dbReference>
<evidence type="ECO:0000259" key="6">
    <source>
        <dbReference type="SMART" id="SM00849"/>
    </source>
</evidence>
<keyword evidence="3" id="KW-0479">Metal-binding</keyword>
<reference evidence="7" key="1">
    <citation type="journal article" date="2020" name="mSystems">
        <title>Genome- and Community-Level Interaction Insights into Carbon Utilization and Element Cycling Functions of Hydrothermarchaeota in Hydrothermal Sediment.</title>
        <authorList>
            <person name="Zhou Z."/>
            <person name="Liu Y."/>
            <person name="Xu W."/>
            <person name="Pan J."/>
            <person name="Luo Z.H."/>
            <person name="Li M."/>
        </authorList>
    </citation>
    <scope>NUCLEOTIDE SEQUENCE [LARGE SCALE GENOMIC DNA]</scope>
    <source>
        <strain evidence="7">SpSt-609</strain>
    </source>
</reference>
<dbReference type="SMART" id="SM00849">
    <property type="entry name" value="Lactamase_B"/>
    <property type="match status" value="1"/>
</dbReference>
<dbReference type="GO" id="GO:0046872">
    <property type="term" value="F:metal ion binding"/>
    <property type="evidence" value="ECO:0007669"/>
    <property type="project" value="UniProtKB-KW"/>
</dbReference>
<gene>
    <name evidence="7" type="ORF">ENT77_08015</name>
</gene>
<comment type="cofactor">
    <cofactor evidence="1">
        <name>Zn(2+)</name>
        <dbReference type="ChEBI" id="CHEBI:29105"/>
    </cofactor>
</comment>
<dbReference type="InterPro" id="IPR036866">
    <property type="entry name" value="RibonucZ/Hydroxyglut_hydro"/>
</dbReference>
<evidence type="ECO:0000256" key="5">
    <source>
        <dbReference type="ARBA" id="ARBA00022833"/>
    </source>
</evidence>
<dbReference type="PANTHER" id="PTHR42978">
    <property type="entry name" value="QUORUM-QUENCHING LACTONASE YTNP-RELATED-RELATED"/>
    <property type="match status" value="1"/>
</dbReference>
<proteinExistence type="inferred from homology"/>
<evidence type="ECO:0000256" key="2">
    <source>
        <dbReference type="ARBA" id="ARBA00007749"/>
    </source>
</evidence>
<evidence type="ECO:0000313" key="7">
    <source>
        <dbReference type="EMBL" id="HGU41127.1"/>
    </source>
</evidence>
<evidence type="ECO:0000256" key="4">
    <source>
        <dbReference type="ARBA" id="ARBA00022801"/>
    </source>
</evidence>
<evidence type="ECO:0000256" key="3">
    <source>
        <dbReference type="ARBA" id="ARBA00022723"/>
    </source>
</evidence>